<comment type="caution">
    <text evidence="2">The sequence shown here is derived from an EMBL/GenBank/DDBJ whole genome shotgun (WGS) entry which is preliminary data.</text>
</comment>
<evidence type="ECO:0000313" key="2">
    <source>
        <dbReference type="EMBL" id="KFE62191.1"/>
    </source>
</evidence>
<feature type="compositionally biased region" description="Basic and acidic residues" evidence="1">
    <location>
        <begin position="42"/>
        <end position="56"/>
    </location>
</feature>
<gene>
    <name evidence="2" type="ORF">DB31_4297</name>
</gene>
<organism evidence="2 3">
    <name type="scientific">Hyalangium minutum</name>
    <dbReference type="NCBI Taxonomy" id="394096"/>
    <lineage>
        <taxon>Bacteria</taxon>
        <taxon>Pseudomonadati</taxon>
        <taxon>Myxococcota</taxon>
        <taxon>Myxococcia</taxon>
        <taxon>Myxococcales</taxon>
        <taxon>Cystobacterineae</taxon>
        <taxon>Archangiaceae</taxon>
        <taxon>Hyalangium</taxon>
    </lineage>
</organism>
<protein>
    <submittedName>
        <fullName evidence="2">Uncharacterized protein</fullName>
    </submittedName>
</protein>
<dbReference type="AlphaFoldDB" id="A0A085W3C8"/>
<keyword evidence="3" id="KW-1185">Reference proteome</keyword>
<evidence type="ECO:0000313" key="3">
    <source>
        <dbReference type="Proteomes" id="UP000028725"/>
    </source>
</evidence>
<name>A0A085W3C8_9BACT</name>
<dbReference type="EMBL" id="JMCB01000023">
    <property type="protein sequence ID" value="KFE62191.1"/>
    <property type="molecule type" value="Genomic_DNA"/>
</dbReference>
<accession>A0A085W3C8</accession>
<proteinExistence type="predicted"/>
<dbReference type="Proteomes" id="UP000028725">
    <property type="component" value="Unassembled WGS sequence"/>
</dbReference>
<feature type="region of interest" description="Disordered" evidence="1">
    <location>
        <begin position="1"/>
        <end position="88"/>
    </location>
</feature>
<feature type="compositionally biased region" description="Basic residues" evidence="1">
    <location>
        <begin position="1"/>
        <end position="11"/>
    </location>
</feature>
<evidence type="ECO:0000256" key="1">
    <source>
        <dbReference type="SAM" id="MobiDB-lite"/>
    </source>
</evidence>
<reference evidence="2 3" key="1">
    <citation type="submission" date="2014-04" db="EMBL/GenBank/DDBJ databases">
        <title>Genome assembly of Hyalangium minutum DSM 14724.</title>
        <authorList>
            <person name="Sharma G."/>
            <person name="Subramanian S."/>
        </authorList>
    </citation>
    <scope>NUCLEOTIDE SEQUENCE [LARGE SCALE GENOMIC DNA]</scope>
    <source>
        <strain evidence="2 3">DSM 14724</strain>
    </source>
</reference>
<sequence length="88" mass="9840">MDPGALHRRGNRDRGLAQSAANRAEDRSKVLQSVVILGPTGHQREPRDQAELEKSHISICRRGMRLDPPSSRGGRPANGPSRPRVRRW</sequence>